<sequence>MSGCGKTYAGAAVEAGKILLSVLLHQLDVPNDSDSSLKASCKRSETVKKPATSQAGASKAALVLARCFLGRYRLHMGSSGPRTHRGRGHLTRHLQERQACPNTLLQDATVQNKLSSAYSANAPQGPQNECKGAHEFLPASRPRLDPGYPPTPPKLFQLLSFSSSAVFSVQQKGGTFRNGAAASPATSMLDVLKTPEEELCWEHFSAKIYGRLGRVWGAFQRDSKPLFCPEQHDDLLGACRAERGLGTFDACLADMQRPSLGHPLLVPLQLPAHREMIQTGRTLSGNRTGIALELRLLAVRSGQRSVQAAAVSAPT</sequence>
<reference evidence="1" key="1">
    <citation type="submission" date="2021-02" db="EMBL/GenBank/DDBJ databases">
        <authorList>
            <person name="Dougan E. K."/>
            <person name="Rhodes N."/>
            <person name="Thang M."/>
            <person name="Chan C."/>
        </authorList>
    </citation>
    <scope>NUCLEOTIDE SEQUENCE</scope>
</reference>
<accession>A0A812G9F9</accession>
<evidence type="ECO:0000313" key="2">
    <source>
        <dbReference type="Proteomes" id="UP000604046"/>
    </source>
</evidence>
<gene>
    <name evidence="1" type="ORF">SNAT2548_LOCUS380</name>
</gene>
<dbReference type="EMBL" id="CAJNDS010000017">
    <property type="protein sequence ID" value="CAE6918507.1"/>
    <property type="molecule type" value="Genomic_DNA"/>
</dbReference>
<proteinExistence type="predicted"/>
<dbReference type="AlphaFoldDB" id="A0A812G9F9"/>
<dbReference type="Proteomes" id="UP000604046">
    <property type="component" value="Unassembled WGS sequence"/>
</dbReference>
<organism evidence="1 2">
    <name type="scientific">Symbiodinium natans</name>
    <dbReference type="NCBI Taxonomy" id="878477"/>
    <lineage>
        <taxon>Eukaryota</taxon>
        <taxon>Sar</taxon>
        <taxon>Alveolata</taxon>
        <taxon>Dinophyceae</taxon>
        <taxon>Suessiales</taxon>
        <taxon>Symbiodiniaceae</taxon>
        <taxon>Symbiodinium</taxon>
    </lineage>
</organism>
<comment type="caution">
    <text evidence="1">The sequence shown here is derived from an EMBL/GenBank/DDBJ whole genome shotgun (WGS) entry which is preliminary data.</text>
</comment>
<keyword evidence="2" id="KW-1185">Reference proteome</keyword>
<protein>
    <submittedName>
        <fullName evidence="1">Uncharacterized protein</fullName>
    </submittedName>
</protein>
<evidence type="ECO:0000313" key="1">
    <source>
        <dbReference type="EMBL" id="CAE6918507.1"/>
    </source>
</evidence>
<name>A0A812G9F9_9DINO</name>